<dbReference type="PROSITE" id="PS50045">
    <property type="entry name" value="SIGMA54_INTERACT_4"/>
    <property type="match status" value="1"/>
</dbReference>
<dbReference type="Pfam" id="PF00158">
    <property type="entry name" value="Sigma54_activat"/>
    <property type="match status" value="1"/>
</dbReference>
<feature type="domain" description="Sigma-54 factor interaction" evidence="8">
    <location>
        <begin position="126"/>
        <end position="355"/>
    </location>
</feature>
<reference evidence="9 10" key="1">
    <citation type="journal article" date="2019" name="Environ. Microbiol.">
        <title>An active ?-lactamase is a part of an orchestrated cell wall stress resistance network of Bacillus subtilis and related rhizosphere species.</title>
        <authorList>
            <person name="Bucher T."/>
            <person name="Keren-Paz A."/>
            <person name="Hausser J."/>
            <person name="Olender T."/>
            <person name="Cytryn E."/>
            <person name="Kolodkin-Gal I."/>
        </authorList>
    </citation>
    <scope>NUCLEOTIDE SEQUENCE [LARGE SCALE GENOMIC DNA]</scope>
    <source>
        <strain evidence="9 10">I4</strain>
    </source>
</reference>
<evidence type="ECO:0000256" key="7">
    <source>
        <dbReference type="ARBA" id="ARBA00029500"/>
    </source>
</evidence>
<dbReference type="Proteomes" id="UP000309170">
    <property type="component" value="Unassembled WGS sequence"/>
</dbReference>
<evidence type="ECO:0000256" key="5">
    <source>
        <dbReference type="ARBA" id="ARBA00023125"/>
    </source>
</evidence>
<dbReference type="GO" id="GO:0006355">
    <property type="term" value="P:regulation of DNA-templated transcription"/>
    <property type="evidence" value="ECO:0007669"/>
    <property type="project" value="InterPro"/>
</dbReference>
<evidence type="ECO:0000256" key="1">
    <source>
        <dbReference type="ARBA" id="ARBA00022741"/>
    </source>
</evidence>
<organism evidence="9 10">
    <name type="scientific">Peribacillus simplex</name>
    <dbReference type="NCBI Taxonomy" id="1478"/>
    <lineage>
        <taxon>Bacteria</taxon>
        <taxon>Bacillati</taxon>
        <taxon>Bacillota</taxon>
        <taxon>Bacilli</taxon>
        <taxon>Bacillales</taxon>
        <taxon>Bacillaceae</taxon>
        <taxon>Peribacillus</taxon>
    </lineage>
</organism>
<name>A0A9X9EQV1_9BACI</name>
<dbReference type="PANTHER" id="PTHR32071">
    <property type="entry name" value="TRANSCRIPTIONAL REGULATORY PROTEIN"/>
    <property type="match status" value="1"/>
</dbReference>
<dbReference type="Pfam" id="PF25601">
    <property type="entry name" value="AAA_lid_14"/>
    <property type="match status" value="1"/>
</dbReference>
<dbReference type="PROSITE" id="PS00676">
    <property type="entry name" value="SIGMA54_INTERACT_2"/>
    <property type="match status" value="1"/>
</dbReference>
<dbReference type="AlphaFoldDB" id="A0A9X9EQV1"/>
<dbReference type="InterPro" id="IPR058031">
    <property type="entry name" value="AAA_lid_NorR"/>
</dbReference>
<accession>A0A9X9EQV1</accession>
<dbReference type="GO" id="GO:0005524">
    <property type="term" value="F:ATP binding"/>
    <property type="evidence" value="ECO:0007669"/>
    <property type="project" value="UniProtKB-KW"/>
</dbReference>
<dbReference type="Gene3D" id="3.40.50.300">
    <property type="entry name" value="P-loop containing nucleotide triphosphate hydrolases"/>
    <property type="match status" value="1"/>
</dbReference>
<gene>
    <name evidence="9" type="ORF">FC678_20570</name>
</gene>
<dbReference type="RefSeq" id="WP_137024290.1">
    <property type="nucleotide sequence ID" value="NZ_SZNT01000384.1"/>
</dbReference>
<evidence type="ECO:0000256" key="3">
    <source>
        <dbReference type="ARBA" id="ARBA00022840"/>
    </source>
</evidence>
<keyword evidence="3" id="KW-0067">ATP-binding</keyword>
<dbReference type="EMBL" id="SZNT01000384">
    <property type="protein sequence ID" value="TKH08341.1"/>
    <property type="molecule type" value="Genomic_DNA"/>
</dbReference>
<keyword evidence="2" id="KW-0058">Aromatic hydrocarbons catabolism</keyword>
<dbReference type="PROSITE" id="PS00688">
    <property type="entry name" value="SIGMA54_INTERACT_3"/>
    <property type="match status" value="1"/>
</dbReference>
<sequence length="611" mass="68713">MDHFTSALLSIYDQLIVTDKNGTILKSTGTGNTLFHTIKSANVGGSIKDVEQDLFATNFAEEIMGKNEKRSFMQSSWQGPELLMTAYPIESGAWVWAYKELKDSYPDTSRGQSGPLLESKKPSFPFVIRSKPMLDVLHKMQMVCDVSATVLLLGESGVGKEIAARAIHNMGNRSDGPFIPVNCGAIPENLIESELFGYVEGAFTSARKDGAKGKFTLAHKGILFLDEVGELPLNVQVKLLRVLQERIVTPIGSTASHPVDIQVIAATNKSLEKMVKKGEFREDLYYRLHVVPIHLPPLRKRVDEIPHLVQFFLQKYNTLYNRKVAFTPDAIDLLCIYQWPGNVRELENTVERLVITSGIPEVDVALVREVLPFKGPNKPTSLPVIDFLMPLQEAVDLVEEQLINMAMEQYKSLKLAAKVLEVSQPTMSRKYKKLRNKIEEASFSPVDKRAILEEQINQRLRSIAVVTAAIIPAEEVISLQKNMNRQTSYSQKLKQKLTMIQEKEGVIEWVFIFIMTDDGRLIHLVADKGFVIEPGEEYMGPPEMVNVAYQAFNGKAGVTPIYEDRYGEWKTSFAPIIDDDGNIVAIVGCDYSKAYFNSEMQRLRKQLNIHV</sequence>
<dbReference type="Gene3D" id="1.10.8.60">
    <property type="match status" value="1"/>
</dbReference>
<keyword evidence="6" id="KW-0804">Transcription</keyword>
<dbReference type="InterPro" id="IPR027417">
    <property type="entry name" value="P-loop_NTPase"/>
</dbReference>
<dbReference type="SUPFAM" id="SSF46689">
    <property type="entry name" value="Homeodomain-like"/>
    <property type="match status" value="1"/>
</dbReference>
<evidence type="ECO:0000256" key="6">
    <source>
        <dbReference type="ARBA" id="ARBA00023163"/>
    </source>
</evidence>
<dbReference type="CDD" id="cd00009">
    <property type="entry name" value="AAA"/>
    <property type="match status" value="1"/>
</dbReference>
<dbReference type="Gene3D" id="1.10.10.60">
    <property type="entry name" value="Homeodomain-like"/>
    <property type="match status" value="1"/>
</dbReference>
<proteinExistence type="predicted"/>
<dbReference type="InterPro" id="IPR009057">
    <property type="entry name" value="Homeodomain-like_sf"/>
</dbReference>
<dbReference type="SUPFAM" id="SSF52540">
    <property type="entry name" value="P-loop containing nucleoside triphosphate hydrolases"/>
    <property type="match status" value="1"/>
</dbReference>
<keyword evidence="5" id="KW-0238">DNA-binding</keyword>
<dbReference type="InterPro" id="IPR002078">
    <property type="entry name" value="Sigma_54_int"/>
</dbReference>
<dbReference type="GO" id="GO:0003677">
    <property type="term" value="F:DNA binding"/>
    <property type="evidence" value="ECO:0007669"/>
    <property type="project" value="UniProtKB-KW"/>
</dbReference>
<evidence type="ECO:0000313" key="9">
    <source>
        <dbReference type="EMBL" id="TKH08341.1"/>
    </source>
</evidence>
<protein>
    <recommendedName>
        <fullName evidence="7">HTH-type transcriptional regulatory protein TyrR</fullName>
    </recommendedName>
</protein>
<dbReference type="Pfam" id="PF18024">
    <property type="entry name" value="HTH_50"/>
    <property type="match status" value="1"/>
</dbReference>
<evidence type="ECO:0000313" key="10">
    <source>
        <dbReference type="Proteomes" id="UP000309170"/>
    </source>
</evidence>
<dbReference type="SMART" id="SM00382">
    <property type="entry name" value="AAA"/>
    <property type="match status" value="1"/>
</dbReference>
<dbReference type="InterPro" id="IPR025943">
    <property type="entry name" value="Sigma_54_int_dom_ATP-bd_2"/>
</dbReference>
<keyword evidence="4" id="KW-0805">Transcription regulation</keyword>
<dbReference type="FunFam" id="3.40.50.300:FF:000006">
    <property type="entry name" value="DNA-binding transcriptional regulator NtrC"/>
    <property type="match status" value="1"/>
</dbReference>
<evidence type="ECO:0000256" key="4">
    <source>
        <dbReference type="ARBA" id="ARBA00023015"/>
    </source>
</evidence>
<dbReference type="PANTHER" id="PTHR32071:SF57">
    <property type="entry name" value="C4-DICARBOXYLATE TRANSPORT TRANSCRIPTIONAL REGULATORY PROTEIN DCTD"/>
    <property type="match status" value="1"/>
</dbReference>
<dbReference type="InterPro" id="IPR030828">
    <property type="entry name" value="HTH_TyrR"/>
</dbReference>
<evidence type="ECO:0000259" key="8">
    <source>
        <dbReference type="PROSITE" id="PS50045"/>
    </source>
</evidence>
<comment type="caution">
    <text evidence="9">The sequence shown here is derived from an EMBL/GenBank/DDBJ whole genome shotgun (WGS) entry which is preliminary data.</text>
</comment>
<evidence type="ECO:0000256" key="2">
    <source>
        <dbReference type="ARBA" id="ARBA00022797"/>
    </source>
</evidence>
<dbReference type="InterPro" id="IPR025944">
    <property type="entry name" value="Sigma_54_int_dom_CS"/>
</dbReference>
<dbReference type="InterPro" id="IPR003593">
    <property type="entry name" value="AAA+_ATPase"/>
</dbReference>
<keyword evidence="1" id="KW-0547">Nucleotide-binding</keyword>